<dbReference type="GO" id="GO:0005886">
    <property type="term" value="C:plasma membrane"/>
    <property type="evidence" value="ECO:0007669"/>
    <property type="project" value="TreeGrafter"/>
</dbReference>
<reference evidence="9 10" key="1">
    <citation type="submission" date="2019-03" db="EMBL/GenBank/DDBJ databases">
        <title>Freshwater and sediment microbial communities from various areas in North America, analyzing microbe dynamics in response to fracking.</title>
        <authorList>
            <person name="Lamendella R."/>
        </authorList>
    </citation>
    <scope>NUCLEOTIDE SEQUENCE [LARGE SCALE GENOMIC DNA]</scope>
    <source>
        <strain evidence="9 10">175.2</strain>
    </source>
</reference>
<feature type="domain" description="Glycosyltransferase 2-like" evidence="8">
    <location>
        <begin position="9"/>
        <end position="176"/>
    </location>
</feature>
<dbReference type="PANTHER" id="PTHR48090">
    <property type="entry name" value="UNDECAPRENYL-PHOSPHATE 4-DEOXY-4-FORMAMIDO-L-ARABINOSE TRANSFERASE-RELATED"/>
    <property type="match status" value="1"/>
</dbReference>
<keyword evidence="10" id="KW-1185">Reference proteome</keyword>
<comment type="subcellular location">
    <subcellularLocation>
        <location evidence="1">Membrane</location>
        <topology evidence="1">Multi-pass membrane protein</topology>
    </subcellularLocation>
</comment>
<dbReference type="OrthoDB" id="9807795at2"/>
<evidence type="ECO:0000256" key="7">
    <source>
        <dbReference type="SAM" id="Phobius"/>
    </source>
</evidence>
<evidence type="ECO:0000259" key="8">
    <source>
        <dbReference type="Pfam" id="PF00535"/>
    </source>
</evidence>
<evidence type="ECO:0000313" key="10">
    <source>
        <dbReference type="Proteomes" id="UP000295097"/>
    </source>
</evidence>
<dbReference type="EMBL" id="SMAR01000045">
    <property type="protein sequence ID" value="TCT30446.1"/>
    <property type="molecule type" value="Genomic_DNA"/>
</dbReference>
<dbReference type="GO" id="GO:0016757">
    <property type="term" value="F:glycosyltransferase activity"/>
    <property type="evidence" value="ECO:0007669"/>
    <property type="project" value="UniProtKB-KW"/>
</dbReference>
<keyword evidence="5 7" id="KW-1133">Transmembrane helix</keyword>
<evidence type="ECO:0000256" key="4">
    <source>
        <dbReference type="ARBA" id="ARBA00022692"/>
    </source>
</evidence>
<sequence>MANHYSLDVVIPCYNEEDNLPHTIPVLNDFLTDLVSRQDLGLARFRMILVDDGSSDRTWKQIEAFTREIGATGLKLSRNYGHQNAMLAGLSVADADVVLTIDSDLQDDINAIVEMLKAHEAGADLALGVRRSRGNDSFFKKNTAKGYYGLMRLMGAQIVPDHADFRLMSQKALKALLSHEETNLFLRGIIPSLGFKAEVIRYDRQTREHGETKYTLRKMLSLAVNGVTSFSAAPLRFVAALGITVFLLSMLLGFWFLMERLFVSESTVPGWASIVLPMLWLGGLQIFCMGIIGEYVGKIYLEVKRRPRFIIDEIV</sequence>
<evidence type="ECO:0000256" key="3">
    <source>
        <dbReference type="ARBA" id="ARBA00022679"/>
    </source>
</evidence>
<dbReference type="AlphaFoldDB" id="A0A4R3NGP2"/>
<evidence type="ECO:0000256" key="2">
    <source>
        <dbReference type="ARBA" id="ARBA00022676"/>
    </source>
</evidence>
<dbReference type="RefSeq" id="WP_132314015.1">
    <property type="nucleotide sequence ID" value="NZ_SMAR01000045.1"/>
</dbReference>
<dbReference type="InterPro" id="IPR001173">
    <property type="entry name" value="Glyco_trans_2-like"/>
</dbReference>
<keyword evidence="3 9" id="KW-0808">Transferase</keyword>
<proteinExistence type="predicted"/>
<accession>A0A4R3NGP2</accession>
<keyword evidence="6 7" id="KW-0472">Membrane</keyword>
<dbReference type="InterPro" id="IPR050256">
    <property type="entry name" value="Glycosyltransferase_2"/>
</dbReference>
<organism evidence="9 10">
    <name type="scientific">Martelella mediterranea</name>
    <dbReference type="NCBI Taxonomy" id="293089"/>
    <lineage>
        <taxon>Bacteria</taxon>
        <taxon>Pseudomonadati</taxon>
        <taxon>Pseudomonadota</taxon>
        <taxon>Alphaproteobacteria</taxon>
        <taxon>Hyphomicrobiales</taxon>
        <taxon>Aurantimonadaceae</taxon>
        <taxon>Martelella</taxon>
    </lineage>
</organism>
<dbReference type="Pfam" id="PF00535">
    <property type="entry name" value="Glycos_transf_2"/>
    <property type="match status" value="1"/>
</dbReference>
<gene>
    <name evidence="9" type="ORF">EDC90_104519</name>
</gene>
<dbReference type="Proteomes" id="UP000295097">
    <property type="component" value="Unassembled WGS sequence"/>
</dbReference>
<dbReference type="SUPFAM" id="SSF53448">
    <property type="entry name" value="Nucleotide-diphospho-sugar transferases"/>
    <property type="match status" value="1"/>
</dbReference>
<evidence type="ECO:0000313" key="9">
    <source>
        <dbReference type="EMBL" id="TCT30446.1"/>
    </source>
</evidence>
<feature type="transmembrane region" description="Helical" evidence="7">
    <location>
        <begin position="270"/>
        <end position="296"/>
    </location>
</feature>
<evidence type="ECO:0000256" key="6">
    <source>
        <dbReference type="ARBA" id="ARBA00023136"/>
    </source>
</evidence>
<evidence type="ECO:0000256" key="1">
    <source>
        <dbReference type="ARBA" id="ARBA00004141"/>
    </source>
</evidence>
<comment type="caution">
    <text evidence="9">The sequence shown here is derived from an EMBL/GenBank/DDBJ whole genome shotgun (WGS) entry which is preliminary data.</text>
</comment>
<dbReference type="PANTHER" id="PTHR48090:SF1">
    <property type="entry name" value="PROPHAGE BACTOPRENOL GLUCOSYL TRANSFERASE HOMOLOG"/>
    <property type="match status" value="1"/>
</dbReference>
<keyword evidence="2" id="KW-0328">Glycosyltransferase</keyword>
<dbReference type="Gene3D" id="3.90.550.10">
    <property type="entry name" value="Spore Coat Polysaccharide Biosynthesis Protein SpsA, Chain A"/>
    <property type="match status" value="1"/>
</dbReference>
<dbReference type="CDD" id="cd04187">
    <property type="entry name" value="DPM1_like_bac"/>
    <property type="match status" value="1"/>
</dbReference>
<feature type="transmembrane region" description="Helical" evidence="7">
    <location>
        <begin position="237"/>
        <end position="258"/>
    </location>
</feature>
<protein>
    <submittedName>
        <fullName evidence="9">Glycosyltransferase involved in cell wall biosynthesis</fullName>
    </submittedName>
</protein>
<name>A0A4R3NGP2_9HYPH</name>
<dbReference type="InterPro" id="IPR029044">
    <property type="entry name" value="Nucleotide-diphossugar_trans"/>
</dbReference>
<keyword evidence="4 7" id="KW-0812">Transmembrane</keyword>
<evidence type="ECO:0000256" key="5">
    <source>
        <dbReference type="ARBA" id="ARBA00022989"/>
    </source>
</evidence>